<protein>
    <recommendedName>
        <fullName evidence="2">Tyrosine specific protein phosphatases domain-containing protein</fullName>
    </recommendedName>
</protein>
<evidence type="ECO:0000256" key="1">
    <source>
        <dbReference type="SAM" id="MobiDB-lite"/>
    </source>
</evidence>
<evidence type="ECO:0000313" key="4">
    <source>
        <dbReference type="Proteomes" id="UP001189429"/>
    </source>
</evidence>
<dbReference type="InterPro" id="IPR029021">
    <property type="entry name" value="Prot-tyrosine_phosphatase-like"/>
</dbReference>
<dbReference type="InterPro" id="IPR000387">
    <property type="entry name" value="Tyr_Pase_dom"/>
</dbReference>
<dbReference type="PROSITE" id="PS50056">
    <property type="entry name" value="TYR_PHOSPHATASE_2"/>
    <property type="match status" value="1"/>
</dbReference>
<name>A0ABN9SHG5_9DINO</name>
<feature type="compositionally biased region" description="Basic and acidic residues" evidence="1">
    <location>
        <begin position="702"/>
        <end position="713"/>
    </location>
</feature>
<dbReference type="PANTHER" id="PTHR33153:SF3">
    <property type="entry name" value="TRAFFICKING PROTEIN PARTICLE COMPLEX SUBUNIT 11 DOMAIN-CONTAINING PROTEIN"/>
    <property type="match status" value="1"/>
</dbReference>
<gene>
    <name evidence="3" type="ORF">PCOR1329_LOCUS29546</name>
</gene>
<proteinExistence type="predicted"/>
<evidence type="ECO:0000259" key="2">
    <source>
        <dbReference type="PROSITE" id="PS50056"/>
    </source>
</evidence>
<organism evidence="3 4">
    <name type="scientific">Prorocentrum cordatum</name>
    <dbReference type="NCBI Taxonomy" id="2364126"/>
    <lineage>
        <taxon>Eukaryota</taxon>
        <taxon>Sar</taxon>
        <taxon>Alveolata</taxon>
        <taxon>Dinophyceae</taxon>
        <taxon>Prorocentrales</taxon>
        <taxon>Prorocentraceae</taxon>
        <taxon>Prorocentrum</taxon>
    </lineage>
</organism>
<dbReference type="Pfam" id="PF25273">
    <property type="entry name" value="DUF7869"/>
    <property type="match status" value="1"/>
</dbReference>
<comment type="caution">
    <text evidence="3">The sequence shown here is derived from an EMBL/GenBank/DDBJ whole genome shotgun (WGS) entry which is preliminary data.</text>
</comment>
<sequence length="1686" mass="186945">MINNIAGTTDAPAEGLMMNWQHRGAKRSHRDVDDDPWDAEMGLPDAVEAAVRRRTQWALGDQDVCFEAFHRLLGIGKHRLLKAIAGTLDMRRTLPGMQQKPGLRESLQTKLCDRFFAELYMSSAEPTPTEFRDCGKEDHFEANNESGSNGGPLDIAFCERDMASMLPHFMQNPLLVQDNTSGPHLPVRMLQYSRLHDLYWLFLATVALWLDPLGLNMPEHIVIQSDNPTNQAKNSLTGMFLALLVQSKRFLTCTLNFLTVGHTHEDVDQIFGIICERLRRAGHWDAPRALALIMHEGMAEHFRACGMDISVEEFGATRDFNSWVSQCRCELYSAFAQRSNKQAALNEKILKVVPMPTTALSTQVPDGKADGVMLHLTQFHMGPQLTVKEQRPNEAGMARVLACFMVAVPAAEGWLTPTEVECIRPVLSTFSVLHGNWDNQRDSGSLFAAIAAKHGRGLTQRVDPDTLLEMFAPIVAERKAKEPMVLLTESEWLDRVINSYSDSQVATGLKISPQERAAAHALTCAGPEARSIVRSCWNSFKLAESPITLDMLTNGSNGPVELGILIQELPHGVDDAEWKSALSLSVQGYSLWLQRSRENYLAKYNILRNTRKKGQVNLRQSCKDMRETQPKLSVALCQWWAHNEAGLRSFLGASYEQTKQRFLRGAIDQYIEEHVRNCSPGDCAAFSKIAVLAGLATGTGARGRELRREHSDAASDNNDAAANDPLAKEEAVLKYKKFMAQFSREEYTFTTWVNSVKGFESSAANAQFKWNHTNNENMRLAISQMFDQVFPVQEAPNIEKGDNKARAAHRSAEDYYGTTSSTLKVHLLNGTYCGAVNEDLLGMLPRHVSATVRREPESTVYVILSFLRGYGISTERHAPRLTMQKVIKSLTEDPDLNLEVNTFTLCFEKRPAGGWAGGPMRLEGALCFSADRTKTMDFACRFSKSALYRTETTGALCKAHPRSSYVCPTNPAVQGYHFPDTSLEKMDKQRYTGPGMYWPLVKSQADKWLDHFNARHNPRGNFWVDSKKRPADFAAEGDEAVTLPKLSPEDPETIEELEKGAAGQGLKKGLSTLQTGLLVAKTTEGAVYLYAEDADMVARKEIRFYGKPPFTDAAFSSSPQPLRQFLQYLEKTHNVTEHTLVNHTVERTDGGANSNPDYIVKQVLPCKFLPSSKDDKNWCVAVTYAKIAASERVRVMVDIEYHQQQNTMCPGDIHLFLKQDTRIYKNKLTRIVRGSDRGIEGMRKFFADHLSAGLTLKETHAQWREKGGANLAAGGRAPFQLAGNFIDWMRDGHQYYCKYGRLEENLSTATALEKWKAMSERAKEKWHRKSHNHNAVILAMKLSDAGRASHGKAADLTIALMGNIKKSNREEWLADIMKHAAGSSADRPAASPQPAETAAGWEVGSAGRALLGLPATGGAQASLEKVAYDMLIGDAPVPGWSDPQSQQDQLETRVLEALSAEHRRRQWAAVVKEDRRLATLPRVHWLSTYPNNLIPSKLLTGWGMNWWLGGVAAVQDRANSLDWDILVDCLGAGPGGGVRQWAAGLRDPVHLPASWSYRGVAQQLRGAIRTLAAAPRGAKVLIFCRQGECRSACVAAVCLCATGLMRVEQAVRLARASRPQALPPGNSRAMEDIAKLEKLWENEGEALRHAAAAGFDEAQLPLGGAAVTVAFERGCARVKGEREAGG</sequence>
<dbReference type="Gene3D" id="3.90.190.10">
    <property type="entry name" value="Protein tyrosine phosphatase superfamily"/>
    <property type="match status" value="1"/>
</dbReference>
<evidence type="ECO:0000313" key="3">
    <source>
        <dbReference type="EMBL" id="CAK0831108.1"/>
    </source>
</evidence>
<feature type="region of interest" description="Disordered" evidence="1">
    <location>
        <begin position="702"/>
        <end position="723"/>
    </location>
</feature>
<dbReference type="Proteomes" id="UP001189429">
    <property type="component" value="Unassembled WGS sequence"/>
</dbReference>
<dbReference type="EMBL" id="CAUYUJ010011114">
    <property type="protein sequence ID" value="CAK0831108.1"/>
    <property type="molecule type" value="Genomic_DNA"/>
</dbReference>
<keyword evidence="4" id="KW-1185">Reference proteome</keyword>
<feature type="domain" description="Tyrosine specific protein phosphatases" evidence="2">
    <location>
        <begin position="1562"/>
        <end position="1622"/>
    </location>
</feature>
<reference evidence="3" key="1">
    <citation type="submission" date="2023-10" db="EMBL/GenBank/DDBJ databases">
        <authorList>
            <person name="Chen Y."/>
            <person name="Shah S."/>
            <person name="Dougan E. K."/>
            <person name="Thang M."/>
            <person name="Chan C."/>
        </authorList>
    </citation>
    <scope>NUCLEOTIDE SEQUENCE [LARGE SCALE GENOMIC DNA]</scope>
</reference>
<dbReference type="SUPFAM" id="SSF52799">
    <property type="entry name" value="(Phosphotyrosine protein) phosphatases II"/>
    <property type="match status" value="1"/>
</dbReference>
<dbReference type="InterPro" id="IPR057191">
    <property type="entry name" value="DUF7869"/>
</dbReference>
<accession>A0ABN9SHG5</accession>
<dbReference type="PANTHER" id="PTHR33153">
    <property type="entry name" value="MYND-TYPE DOMAIN-CONTAINING PROTEIN"/>
    <property type="match status" value="1"/>
</dbReference>
<feature type="compositionally biased region" description="Low complexity" evidence="1">
    <location>
        <begin position="714"/>
        <end position="723"/>
    </location>
</feature>